<dbReference type="InterPro" id="IPR032675">
    <property type="entry name" value="LRR_dom_sf"/>
</dbReference>
<dbReference type="InterPro" id="IPR001611">
    <property type="entry name" value="Leu-rich_rpt"/>
</dbReference>
<evidence type="ECO:0000256" key="1">
    <source>
        <dbReference type="ARBA" id="ARBA00004370"/>
    </source>
</evidence>
<dbReference type="InterPro" id="IPR013210">
    <property type="entry name" value="LRR_N_plant-typ"/>
</dbReference>
<feature type="domain" description="Leucine-rich repeat-containing N-terminal plant-type" evidence="9">
    <location>
        <begin position="36"/>
        <end position="73"/>
    </location>
</feature>
<proteinExistence type="predicted"/>
<keyword evidence="4" id="KW-0677">Repeat</keyword>
<dbReference type="FunFam" id="3.80.10.10:FF:000383">
    <property type="entry name" value="Leucine-rich repeat receptor protein kinase EMS1"/>
    <property type="match status" value="1"/>
</dbReference>
<keyword evidence="5" id="KW-1133">Transmembrane helix</keyword>
<dbReference type="PANTHER" id="PTHR48054:SF25">
    <property type="entry name" value="LEUCINE-RICH REPEAT (LRR) FAMILY PROTEIN"/>
    <property type="match status" value="1"/>
</dbReference>
<dbReference type="AlphaFoldDB" id="A0A978UDU3"/>
<dbReference type="FunFam" id="3.80.10.10:FF:000221">
    <property type="entry name" value="Leucine-rich repeat receptor-like protein kinase PXL1"/>
    <property type="match status" value="1"/>
</dbReference>
<feature type="domain" description="Serine-threonine/tyrosine-protein kinase catalytic" evidence="8">
    <location>
        <begin position="628"/>
        <end position="725"/>
    </location>
</feature>
<dbReference type="Pfam" id="PF00560">
    <property type="entry name" value="LRR_1"/>
    <property type="match status" value="5"/>
</dbReference>
<accession>A0A978UDU3</accession>
<evidence type="ECO:0008006" key="12">
    <source>
        <dbReference type="Google" id="ProtNLM"/>
    </source>
</evidence>
<dbReference type="SUPFAM" id="SSF52058">
    <property type="entry name" value="L domain-like"/>
    <property type="match status" value="1"/>
</dbReference>
<dbReference type="EMBL" id="JAEACU010000012">
    <property type="protein sequence ID" value="KAH7512936.1"/>
    <property type="molecule type" value="Genomic_DNA"/>
</dbReference>
<evidence type="ECO:0000256" key="6">
    <source>
        <dbReference type="ARBA" id="ARBA00023136"/>
    </source>
</evidence>
<dbReference type="Proteomes" id="UP000813462">
    <property type="component" value="Unassembled WGS sequence"/>
</dbReference>
<name>A0A978UDU3_ZIZJJ</name>
<comment type="caution">
    <text evidence="10">The sequence shown here is derived from an EMBL/GenBank/DDBJ whole genome shotgun (WGS) entry which is preliminary data.</text>
</comment>
<evidence type="ECO:0000259" key="8">
    <source>
        <dbReference type="Pfam" id="PF07714"/>
    </source>
</evidence>
<dbReference type="Gene3D" id="1.10.510.10">
    <property type="entry name" value="Transferase(Phosphotransferase) domain 1"/>
    <property type="match status" value="1"/>
</dbReference>
<dbReference type="PANTHER" id="PTHR48054">
    <property type="entry name" value="RECEPTOR KINASE-LIKE PROTEIN XA21"/>
    <property type="match status" value="1"/>
</dbReference>
<keyword evidence="2" id="KW-0433">Leucine-rich repeat</keyword>
<evidence type="ECO:0000256" key="3">
    <source>
        <dbReference type="ARBA" id="ARBA00022692"/>
    </source>
</evidence>
<dbReference type="InterPro" id="IPR052592">
    <property type="entry name" value="LRR-RLK"/>
</dbReference>
<gene>
    <name evidence="10" type="ORF">FEM48_Zijuj12G0143200</name>
</gene>
<feature type="signal peptide" evidence="7">
    <location>
        <begin position="1"/>
        <end position="30"/>
    </location>
</feature>
<keyword evidence="7" id="KW-0732">Signal</keyword>
<dbReference type="GO" id="GO:0004672">
    <property type="term" value="F:protein kinase activity"/>
    <property type="evidence" value="ECO:0007669"/>
    <property type="project" value="InterPro"/>
</dbReference>
<reference evidence="10" key="1">
    <citation type="journal article" date="2021" name="Front. Plant Sci.">
        <title>Chromosome-Scale Genome Assembly for Chinese Sour Jujube and Insights Into Its Genome Evolution and Domestication Signature.</title>
        <authorList>
            <person name="Shen L.-Y."/>
            <person name="Luo H."/>
            <person name="Wang X.-L."/>
            <person name="Wang X.-M."/>
            <person name="Qiu X.-J."/>
            <person name="Liu H."/>
            <person name="Zhou S.-S."/>
            <person name="Jia K.-H."/>
            <person name="Nie S."/>
            <person name="Bao Y.-T."/>
            <person name="Zhang R.-G."/>
            <person name="Yun Q.-Z."/>
            <person name="Chai Y.-H."/>
            <person name="Lu J.-Y."/>
            <person name="Li Y."/>
            <person name="Zhao S.-W."/>
            <person name="Mao J.-F."/>
            <person name="Jia S.-G."/>
            <person name="Mao Y.-M."/>
        </authorList>
    </citation>
    <scope>NUCLEOTIDE SEQUENCE</scope>
    <source>
        <strain evidence="10">AT0</strain>
        <tissue evidence="10">Leaf</tissue>
    </source>
</reference>
<evidence type="ECO:0000256" key="5">
    <source>
        <dbReference type="ARBA" id="ARBA00022989"/>
    </source>
</evidence>
<organism evidence="10 11">
    <name type="scientific">Ziziphus jujuba var. spinosa</name>
    <dbReference type="NCBI Taxonomy" id="714518"/>
    <lineage>
        <taxon>Eukaryota</taxon>
        <taxon>Viridiplantae</taxon>
        <taxon>Streptophyta</taxon>
        <taxon>Embryophyta</taxon>
        <taxon>Tracheophyta</taxon>
        <taxon>Spermatophyta</taxon>
        <taxon>Magnoliopsida</taxon>
        <taxon>eudicotyledons</taxon>
        <taxon>Gunneridae</taxon>
        <taxon>Pentapetalae</taxon>
        <taxon>rosids</taxon>
        <taxon>fabids</taxon>
        <taxon>Rosales</taxon>
        <taxon>Rhamnaceae</taxon>
        <taxon>Paliureae</taxon>
        <taxon>Ziziphus</taxon>
    </lineage>
</organism>
<keyword evidence="6" id="KW-0472">Membrane</keyword>
<sequence length="771" mass="85122">MAKTTIAQICLQLPLYVVLFLVIFLGHADSQSLQDEEQAVLLRIKQYWGNPLLLSQWSTASNSPHCSWTWINCTDGSVTALSLFTFNITGKFPPFICDLKNLTTLVLGNNSITGEFPRAINNVQSLSTVTTFPVKFHQPSGECNGYIPDAYQQLVQRFFPSKIGKSQKIGDMVSLEPSGSINKWLEEIPQVVEAINLVVLDLSENNLTGPIPEDFGNLTQLTGLSLFTNRFSGDIPESVGHLPSLMDLRLFDNDLSGTLPPDFGRYSPLREFEVAMNRLTGKLPENLCYGGNLIGVVAFDNDLTGNCQNHSGIAVLLIELPEKLSLKLSRLEINDNKFSGKIPVGVSSWKSLVVFKANNNLLTGSIPQELTTLSGLTTLFLHHNKLTGSLPSDIVSWKSLNTLNLAQNQLSGPLPKKFGSLPSLTDLDLSENQFSGQIPSEFGHLRLLILNRSSNHLSGVIPSELENSAYSNSFLNNPGLCAGSGLVNLRNCNFNPTKSNKIFPISCSDRDISGSTNFVGFLHINFCDQRLQEKHGLGSKWKITSFQRLNFTESKIRSGLTESNLIGSGGSVKLMCCLSSENSKLLVYEYLENRSLDRWLHSENGPPAISAGKLLIRQGEPASMSTVAEYAQSTRVNEKIDVYSFGVVLLELATGRQANQGDEHTSLAERAWHHVQEGNNIVEALDEEVKEPRYLEEMRSVFKLGIICTGTLPSTRPSMKEVVHILLRCGNQLAYGQKIVWNEYDFAPLLKNSKSERGLEEDNHSSLVTIV</sequence>
<evidence type="ECO:0000256" key="7">
    <source>
        <dbReference type="SAM" id="SignalP"/>
    </source>
</evidence>
<evidence type="ECO:0000313" key="11">
    <source>
        <dbReference type="Proteomes" id="UP000813462"/>
    </source>
</evidence>
<dbReference type="Pfam" id="PF07714">
    <property type="entry name" value="PK_Tyr_Ser-Thr"/>
    <property type="match status" value="1"/>
</dbReference>
<dbReference type="Gene3D" id="3.80.10.10">
    <property type="entry name" value="Ribonuclease Inhibitor"/>
    <property type="match status" value="3"/>
</dbReference>
<dbReference type="InterPro" id="IPR003591">
    <property type="entry name" value="Leu-rich_rpt_typical-subtyp"/>
</dbReference>
<dbReference type="GO" id="GO:0016020">
    <property type="term" value="C:membrane"/>
    <property type="evidence" value="ECO:0007669"/>
    <property type="project" value="UniProtKB-SubCell"/>
</dbReference>
<dbReference type="Pfam" id="PF08263">
    <property type="entry name" value="LRRNT_2"/>
    <property type="match status" value="1"/>
</dbReference>
<dbReference type="SUPFAM" id="SSF56112">
    <property type="entry name" value="Protein kinase-like (PK-like)"/>
    <property type="match status" value="1"/>
</dbReference>
<evidence type="ECO:0000256" key="2">
    <source>
        <dbReference type="ARBA" id="ARBA00022614"/>
    </source>
</evidence>
<keyword evidence="3" id="KW-0812">Transmembrane</keyword>
<dbReference type="InterPro" id="IPR011009">
    <property type="entry name" value="Kinase-like_dom_sf"/>
</dbReference>
<evidence type="ECO:0000313" key="10">
    <source>
        <dbReference type="EMBL" id="KAH7512936.1"/>
    </source>
</evidence>
<protein>
    <recommendedName>
        <fullName evidence="12">Leucine-rich repeat-containing N-terminal plant-type domain-containing protein</fullName>
    </recommendedName>
</protein>
<feature type="chain" id="PRO_5037009822" description="Leucine-rich repeat-containing N-terminal plant-type domain-containing protein" evidence="7">
    <location>
        <begin position="31"/>
        <end position="771"/>
    </location>
</feature>
<dbReference type="SMART" id="SM00369">
    <property type="entry name" value="LRR_TYP"/>
    <property type="match status" value="4"/>
</dbReference>
<evidence type="ECO:0000259" key="9">
    <source>
        <dbReference type="Pfam" id="PF08263"/>
    </source>
</evidence>
<evidence type="ECO:0000256" key="4">
    <source>
        <dbReference type="ARBA" id="ARBA00022737"/>
    </source>
</evidence>
<dbReference type="InterPro" id="IPR001245">
    <property type="entry name" value="Ser-Thr/Tyr_kinase_cat_dom"/>
</dbReference>
<comment type="subcellular location">
    <subcellularLocation>
        <location evidence="1">Membrane</location>
    </subcellularLocation>
</comment>